<reference evidence="2 3" key="1">
    <citation type="submission" date="2014-04" db="EMBL/GenBank/DDBJ databases">
        <title>Evolutionary Origins and Diversification of the Mycorrhizal Mutualists.</title>
        <authorList>
            <consortium name="DOE Joint Genome Institute"/>
            <consortium name="Mycorrhizal Genomics Consortium"/>
            <person name="Kohler A."/>
            <person name="Kuo A."/>
            <person name="Nagy L.G."/>
            <person name="Floudas D."/>
            <person name="Copeland A."/>
            <person name="Barry K.W."/>
            <person name="Cichocki N."/>
            <person name="Veneault-Fourrey C."/>
            <person name="LaButti K."/>
            <person name="Lindquist E.A."/>
            <person name="Lipzen A."/>
            <person name="Lundell T."/>
            <person name="Morin E."/>
            <person name="Murat C."/>
            <person name="Riley R."/>
            <person name="Ohm R."/>
            <person name="Sun H."/>
            <person name="Tunlid A."/>
            <person name="Henrissat B."/>
            <person name="Grigoriev I.V."/>
            <person name="Hibbett D.S."/>
            <person name="Martin F."/>
        </authorList>
    </citation>
    <scope>NUCLEOTIDE SEQUENCE [LARGE SCALE GENOMIC DNA]</scope>
    <source>
        <strain evidence="2 3">FD-317 M1</strain>
    </source>
</reference>
<dbReference type="OrthoDB" id="3365698at2759"/>
<dbReference type="Proteomes" id="UP000053593">
    <property type="component" value="Unassembled WGS sequence"/>
</dbReference>
<name>A0A0D0BYE5_9AGAR</name>
<dbReference type="HOGENOM" id="CLU_018544_3_2_1"/>
<gene>
    <name evidence="2" type="ORF">GYMLUDRAFT_176624</name>
</gene>
<feature type="coiled-coil region" evidence="1">
    <location>
        <begin position="56"/>
        <end position="90"/>
    </location>
</feature>
<evidence type="ECO:0008006" key="4">
    <source>
        <dbReference type="Google" id="ProtNLM"/>
    </source>
</evidence>
<accession>A0A0D0BYE5</accession>
<proteinExistence type="predicted"/>
<organism evidence="2 3">
    <name type="scientific">Collybiopsis luxurians FD-317 M1</name>
    <dbReference type="NCBI Taxonomy" id="944289"/>
    <lineage>
        <taxon>Eukaryota</taxon>
        <taxon>Fungi</taxon>
        <taxon>Dikarya</taxon>
        <taxon>Basidiomycota</taxon>
        <taxon>Agaricomycotina</taxon>
        <taxon>Agaricomycetes</taxon>
        <taxon>Agaricomycetidae</taxon>
        <taxon>Agaricales</taxon>
        <taxon>Marasmiineae</taxon>
        <taxon>Omphalotaceae</taxon>
        <taxon>Collybiopsis</taxon>
        <taxon>Collybiopsis luxurians</taxon>
    </lineage>
</organism>
<dbReference type="AlphaFoldDB" id="A0A0D0BYE5"/>
<keyword evidence="3" id="KW-1185">Reference proteome</keyword>
<evidence type="ECO:0000313" key="3">
    <source>
        <dbReference type="Proteomes" id="UP000053593"/>
    </source>
</evidence>
<feature type="non-terminal residue" evidence="2">
    <location>
        <position position="154"/>
    </location>
</feature>
<dbReference type="Gene3D" id="1.20.1280.50">
    <property type="match status" value="1"/>
</dbReference>
<protein>
    <recommendedName>
        <fullName evidence="4">F-box domain-containing protein</fullName>
    </recommendedName>
</protein>
<dbReference type="EMBL" id="KN834812">
    <property type="protein sequence ID" value="KIK54874.1"/>
    <property type="molecule type" value="Genomic_DNA"/>
</dbReference>
<evidence type="ECO:0000256" key="1">
    <source>
        <dbReference type="SAM" id="Coils"/>
    </source>
</evidence>
<sequence>MTGSECPKCGYSLTTEVPRIPFRSSHFQTLLKTNQSLTEGEERNFKTFVRDGNSKLSALDARIALVKNLLEDLERVRGELDLALNEQKKLLHPMRSMPTDLLVEIFKHGSGLYDDPKELFRSDWHSLKLTLPPWVYGRVCRRWRDISVRTPILW</sequence>
<keyword evidence="1" id="KW-0175">Coiled coil</keyword>
<evidence type="ECO:0000313" key="2">
    <source>
        <dbReference type="EMBL" id="KIK54874.1"/>
    </source>
</evidence>